<dbReference type="RefSeq" id="XP_064726655.1">
    <property type="nucleotide sequence ID" value="XM_064877153.1"/>
</dbReference>
<keyword evidence="2" id="KW-1185">Reference proteome</keyword>
<reference evidence="1 2" key="1">
    <citation type="journal article" date="2023" name="Res Sq">
        <title>Genomic and morphological characterization of Knufia obscura isolated from the Mars 2020 spacecraft assembly facility.</title>
        <authorList>
            <person name="Chander A.M."/>
            <person name="Teixeira M.M."/>
            <person name="Singh N.K."/>
            <person name="Williams M.P."/>
            <person name="Parker C.W."/>
            <person name="Leo P."/>
            <person name="Stajich J.E."/>
            <person name="Torok T."/>
            <person name="Tighe S."/>
            <person name="Mason C.E."/>
            <person name="Venkateswaran K."/>
        </authorList>
    </citation>
    <scope>NUCLEOTIDE SEQUENCE [LARGE SCALE GENOMIC DNA]</scope>
    <source>
        <strain evidence="1 2">CCFEE 5817</strain>
    </source>
</reference>
<organism evidence="1 2">
    <name type="scientific">Knufia obscura</name>
    <dbReference type="NCBI Taxonomy" id="1635080"/>
    <lineage>
        <taxon>Eukaryota</taxon>
        <taxon>Fungi</taxon>
        <taxon>Dikarya</taxon>
        <taxon>Ascomycota</taxon>
        <taxon>Pezizomycotina</taxon>
        <taxon>Eurotiomycetes</taxon>
        <taxon>Chaetothyriomycetidae</taxon>
        <taxon>Chaetothyriales</taxon>
        <taxon>Trichomeriaceae</taxon>
        <taxon>Knufia</taxon>
    </lineage>
</organism>
<accession>A0ABR0RD57</accession>
<comment type="caution">
    <text evidence="1">The sequence shown here is derived from an EMBL/GenBank/DDBJ whole genome shotgun (WGS) entry which is preliminary data.</text>
</comment>
<sequence>MLAQFAGGKKVTMVPDKNSEHITAEFFHRQKRVWVTFHYYVSSIQNFDVTAGWEKKKNSATLPENPQIFWENATKAPVLDAQTLFKTEMVWA</sequence>
<gene>
    <name evidence="1" type="ORF">PMZ80_008754</name>
</gene>
<dbReference type="GeneID" id="90002203"/>
<dbReference type="EMBL" id="JAVHJV010000012">
    <property type="protein sequence ID" value="KAK5938565.1"/>
    <property type="molecule type" value="Genomic_DNA"/>
</dbReference>
<protein>
    <submittedName>
        <fullName evidence="1">Uncharacterized protein</fullName>
    </submittedName>
</protein>
<name>A0ABR0RD57_9EURO</name>
<evidence type="ECO:0000313" key="2">
    <source>
        <dbReference type="Proteomes" id="UP001334248"/>
    </source>
</evidence>
<proteinExistence type="predicted"/>
<evidence type="ECO:0000313" key="1">
    <source>
        <dbReference type="EMBL" id="KAK5938565.1"/>
    </source>
</evidence>
<dbReference type="Proteomes" id="UP001334248">
    <property type="component" value="Unassembled WGS sequence"/>
</dbReference>